<proteinExistence type="inferred from homology"/>
<dbReference type="GO" id="GO:0015740">
    <property type="term" value="P:C4-dicarboxylate transport"/>
    <property type="evidence" value="ECO:0007669"/>
    <property type="project" value="TreeGrafter"/>
</dbReference>
<evidence type="ECO:0000256" key="6">
    <source>
        <dbReference type="ARBA" id="ARBA00022989"/>
    </source>
</evidence>
<feature type="transmembrane region" description="Helical" evidence="9">
    <location>
        <begin position="141"/>
        <end position="159"/>
    </location>
</feature>
<evidence type="ECO:0000313" key="11">
    <source>
        <dbReference type="EMBL" id="SEP93064.1"/>
    </source>
</evidence>
<dbReference type="Proteomes" id="UP000198634">
    <property type="component" value="Unassembled WGS sequence"/>
</dbReference>
<feature type="domain" description="Tripartite ATP-independent periplasmic transporters DctQ component" evidence="10">
    <location>
        <begin position="32"/>
        <end position="163"/>
    </location>
</feature>
<dbReference type="PANTHER" id="PTHR35011:SF10">
    <property type="entry name" value="TRAP TRANSPORTER SMALL PERMEASE PROTEIN"/>
    <property type="match status" value="1"/>
</dbReference>
<evidence type="ECO:0000256" key="5">
    <source>
        <dbReference type="ARBA" id="ARBA00022692"/>
    </source>
</evidence>
<keyword evidence="3" id="KW-1003">Cell membrane</keyword>
<feature type="transmembrane region" description="Helical" evidence="9">
    <location>
        <begin position="94"/>
        <end position="115"/>
    </location>
</feature>
<dbReference type="AlphaFoldDB" id="A0A1H9BW04"/>
<keyword evidence="4 9" id="KW-0997">Cell inner membrane</keyword>
<dbReference type="STRING" id="657014.SAMN04488092_10320"/>
<comment type="function">
    <text evidence="9">Part of the tripartite ATP-independent periplasmic (TRAP) transport system.</text>
</comment>
<evidence type="ECO:0000256" key="3">
    <source>
        <dbReference type="ARBA" id="ARBA00022475"/>
    </source>
</evidence>
<comment type="subcellular location">
    <subcellularLocation>
        <location evidence="1 9">Cell inner membrane</location>
        <topology evidence="1 9">Multi-pass membrane protein</topology>
    </subcellularLocation>
</comment>
<dbReference type="InterPro" id="IPR007387">
    <property type="entry name" value="TRAP_DctQ"/>
</dbReference>
<keyword evidence="5 9" id="KW-0812">Transmembrane</keyword>
<evidence type="ECO:0000259" key="10">
    <source>
        <dbReference type="Pfam" id="PF04290"/>
    </source>
</evidence>
<dbReference type="InterPro" id="IPR055348">
    <property type="entry name" value="DctQ"/>
</dbReference>
<feature type="transmembrane region" description="Helical" evidence="9">
    <location>
        <begin position="21"/>
        <end position="40"/>
    </location>
</feature>
<keyword evidence="12" id="KW-1185">Reference proteome</keyword>
<protein>
    <recommendedName>
        <fullName evidence="9">TRAP transporter small permease protein</fullName>
    </recommendedName>
</protein>
<name>A0A1H9BW04_9RHOB</name>
<dbReference type="EMBL" id="FOEP01000003">
    <property type="protein sequence ID" value="SEP93064.1"/>
    <property type="molecule type" value="Genomic_DNA"/>
</dbReference>
<comment type="similarity">
    <text evidence="8 9">Belongs to the TRAP transporter small permease family.</text>
</comment>
<feature type="transmembrane region" description="Helical" evidence="9">
    <location>
        <begin position="55"/>
        <end position="73"/>
    </location>
</feature>
<dbReference type="RefSeq" id="WP_090268752.1">
    <property type="nucleotide sequence ID" value="NZ_FOEP01000003.1"/>
</dbReference>
<dbReference type="GO" id="GO:0022857">
    <property type="term" value="F:transmembrane transporter activity"/>
    <property type="evidence" value="ECO:0007669"/>
    <property type="project" value="UniProtKB-UniRule"/>
</dbReference>
<dbReference type="Pfam" id="PF04290">
    <property type="entry name" value="DctQ"/>
    <property type="match status" value="1"/>
</dbReference>
<organism evidence="11 12">
    <name type="scientific">Thalassovita taeanensis</name>
    <dbReference type="NCBI Taxonomy" id="657014"/>
    <lineage>
        <taxon>Bacteria</taxon>
        <taxon>Pseudomonadati</taxon>
        <taxon>Pseudomonadota</taxon>
        <taxon>Alphaproteobacteria</taxon>
        <taxon>Rhodobacterales</taxon>
        <taxon>Roseobacteraceae</taxon>
        <taxon>Thalassovita</taxon>
    </lineage>
</organism>
<gene>
    <name evidence="11" type="ORF">SAMN04488092_10320</name>
</gene>
<evidence type="ECO:0000256" key="7">
    <source>
        <dbReference type="ARBA" id="ARBA00023136"/>
    </source>
</evidence>
<accession>A0A1H9BW04</accession>
<evidence type="ECO:0000256" key="9">
    <source>
        <dbReference type="RuleBase" id="RU369079"/>
    </source>
</evidence>
<keyword evidence="7 9" id="KW-0472">Membrane</keyword>
<keyword evidence="6 9" id="KW-1133">Transmembrane helix</keyword>
<evidence type="ECO:0000256" key="1">
    <source>
        <dbReference type="ARBA" id="ARBA00004429"/>
    </source>
</evidence>
<comment type="subunit">
    <text evidence="9">The complex comprises the extracytoplasmic solute receptor protein and the two transmembrane proteins.</text>
</comment>
<sequence length="179" mass="20084">MFVNLLNAADRALARLERFMLGIAVGAILLTAIIVLIGIGSREILPFRIPDDTEIIAQLMVVSIAFGLGYVTNNNAHIAIDLFYVHFGRRFQRFCDSIAVVAGLIAFVPITYWAIHDVEKLFRTGRYYAGELQFPEWPTRAIFLFGFAVLSLRLIMIFMRRVTGADLERSTDINADIAA</sequence>
<evidence type="ECO:0000256" key="4">
    <source>
        <dbReference type="ARBA" id="ARBA00022519"/>
    </source>
</evidence>
<evidence type="ECO:0000256" key="2">
    <source>
        <dbReference type="ARBA" id="ARBA00022448"/>
    </source>
</evidence>
<keyword evidence="2 9" id="KW-0813">Transport</keyword>
<dbReference type="OrthoDB" id="6385730at2"/>
<dbReference type="GO" id="GO:0005886">
    <property type="term" value="C:plasma membrane"/>
    <property type="evidence" value="ECO:0007669"/>
    <property type="project" value="UniProtKB-SubCell"/>
</dbReference>
<evidence type="ECO:0000256" key="8">
    <source>
        <dbReference type="ARBA" id="ARBA00038436"/>
    </source>
</evidence>
<evidence type="ECO:0000313" key="12">
    <source>
        <dbReference type="Proteomes" id="UP000198634"/>
    </source>
</evidence>
<dbReference type="PANTHER" id="PTHR35011">
    <property type="entry name" value="2,3-DIKETO-L-GULONATE TRAP TRANSPORTER SMALL PERMEASE PROTEIN YIAM"/>
    <property type="match status" value="1"/>
</dbReference>
<reference evidence="11 12" key="1">
    <citation type="submission" date="2016-10" db="EMBL/GenBank/DDBJ databases">
        <authorList>
            <person name="de Groot N.N."/>
        </authorList>
    </citation>
    <scope>NUCLEOTIDE SEQUENCE [LARGE SCALE GENOMIC DNA]</scope>
    <source>
        <strain evidence="11 12">DSM 22007</strain>
    </source>
</reference>